<feature type="binding site" evidence="11">
    <location>
        <position position="254"/>
    </location>
    <ligand>
        <name>substrate</name>
    </ligand>
</feature>
<dbReference type="UniPathway" id="UPA00139">
    <property type="reaction ID" value="UER00341"/>
</dbReference>
<name>A0A2J6SYB4_9HELO</name>
<keyword evidence="4 12" id="KW-0479">Metal-binding</keyword>
<protein>
    <recommendedName>
        <fullName evidence="3 13">Fumarylacetoacetase</fullName>
        <ecNumber evidence="3 13">3.7.1.2</ecNumber>
    </recommendedName>
    <alternativeName>
        <fullName evidence="13">Fumarylacetoacetate hydrolase</fullName>
    </alternativeName>
</protein>
<evidence type="ECO:0000256" key="11">
    <source>
        <dbReference type="PIRSR" id="PIRSR605959-2"/>
    </source>
</evidence>
<dbReference type="FunFam" id="2.30.30.230:FF:000001">
    <property type="entry name" value="Fumarylacetoacetase"/>
    <property type="match status" value="1"/>
</dbReference>
<evidence type="ECO:0000259" key="14">
    <source>
        <dbReference type="Pfam" id="PF01557"/>
    </source>
</evidence>
<dbReference type="GO" id="GO:1902000">
    <property type="term" value="P:homogentisate catabolic process"/>
    <property type="evidence" value="ECO:0007669"/>
    <property type="project" value="TreeGrafter"/>
</dbReference>
<dbReference type="OrthoDB" id="9971669at2759"/>
<evidence type="ECO:0000256" key="9">
    <source>
        <dbReference type="ARBA" id="ARBA00023232"/>
    </source>
</evidence>
<feature type="binding site" evidence="11">
    <location>
        <position position="366"/>
    </location>
    <ligand>
        <name>substrate</name>
    </ligand>
</feature>
<dbReference type="RefSeq" id="XP_024732597.1">
    <property type="nucleotide sequence ID" value="XM_024885084.1"/>
</dbReference>
<feature type="binding site" evidence="12">
    <location>
        <position position="215"/>
    </location>
    <ligand>
        <name>Ca(2+)</name>
        <dbReference type="ChEBI" id="CHEBI:29108"/>
    </ligand>
</feature>
<evidence type="ECO:0000256" key="5">
    <source>
        <dbReference type="ARBA" id="ARBA00022801"/>
    </source>
</evidence>
<evidence type="ECO:0000256" key="6">
    <source>
        <dbReference type="ARBA" id="ARBA00022837"/>
    </source>
</evidence>
<dbReference type="Proteomes" id="UP000235371">
    <property type="component" value="Unassembled WGS sequence"/>
</dbReference>
<dbReference type="InterPro" id="IPR011234">
    <property type="entry name" value="Fumarylacetoacetase-like_C"/>
</dbReference>
<feature type="binding site" evidence="11">
    <location>
        <position position="258"/>
    </location>
    <ligand>
        <name>substrate</name>
    </ligand>
</feature>
<dbReference type="FunFam" id="3.90.850.10:FF:000009">
    <property type="entry name" value="Fumarylacetoacetase"/>
    <property type="match status" value="1"/>
</dbReference>
<dbReference type="EMBL" id="KZ613854">
    <property type="protein sequence ID" value="PMD55693.1"/>
    <property type="molecule type" value="Genomic_DNA"/>
</dbReference>
<dbReference type="InParanoid" id="A0A2J6SYB4"/>
<keyword evidence="17" id="KW-1185">Reference proteome</keyword>
<feature type="active site" description="Proton acceptor" evidence="10">
    <location>
        <position position="144"/>
    </location>
</feature>
<feature type="domain" description="Fumarylacetoacetase N-terminal" evidence="15">
    <location>
        <begin position="19"/>
        <end position="129"/>
    </location>
</feature>
<keyword evidence="8 13" id="KW-0828">Tyrosine catabolism</keyword>
<dbReference type="Pfam" id="PF09298">
    <property type="entry name" value="FAA_hydrolase_N"/>
    <property type="match status" value="1"/>
</dbReference>
<feature type="domain" description="Fumarylacetoacetase-like C-terminal" evidence="14">
    <location>
        <begin position="137"/>
        <end position="426"/>
    </location>
</feature>
<feature type="binding site" evidence="12">
    <location>
        <position position="247"/>
    </location>
    <ligand>
        <name>Ca(2+)</name>
        <dbReference type="ChEBI" id="CHEBI:29108"/>
    </ligand>
</feature>
<evidence type="ECO:0000256" key="1">
    <source>
        <dbReference type="ARBA" id="ARBA00004782"/>
    </source>
</evidence>
<evidence type="ECO:0000256" key="2">
    <source>
        <dbReference type="ARBA" id="ARBA00010211"/>
    </source>
</evidence>
<dbReference type="EC" id="3.7.1.2" evidence="3 13"/>
<dbReference type="Pfam" id="PF01557">
    <property type="entry name" value="FAA_hydrolase"/>
    <property type="match status" value="1"/>
</dbReference>
<evidence type="ECO:0000256" key="10">
    <source>
        <dbReference type="PIRSR" id="PIRSR605959-1"/>
    </source>
</evidence>
<evidence type="ECO:0000256" key="7">
    <source>
        <dbReference type="ARBA" id="ARBA00022842"/>
    </source>
</evidence>
<feature type="binding site" evidence="11">
    <location>
        <position position="153"/>
    </location>
    <ligand>
        <name>substrate</name>
    </ligand>
</feature>
<evidence type="ECO:0000256" key="4">
    <source>
        <dbReference type="ARBA" id="ARBA00022723"/>
    </source>
</evidence>
<feature type="binding site" evidence="12">
    <location>
        <position position="271"/>
    </location>
    <ligand>
        <name>Mg(2+)</name>
        <dbReference type="ChEBI" id="CHEBI:18420"/>
    </ligand>
</feature>
<dbReference type="AlphaFoldDB" id="A0A2J6SYB4"/>
<evidence type="ECO:0000313" key="16">
    <source>
        <dbReference type="EMBL" id="PMD55693.1"/>
    </source>
</evidence>
<reference evidence="16 17" key="1">
    <citation type="submission" date="2016-04" db="EMBL/GenBank/DDBJ databases">
        <title>A degradative enzymes factory behind the ericoid mycorrhizal symbiosis.</title>
        <authorList>
            <consortium name="DOE Joint Genome Institute"/>
            <person name="Martino E."/>
            <person name="Morin E."/>
            <person name="Grelet G."/>
            <person name="Kuo A."/>
            <person name="Kohler A."/>
            <person name="Daghino S."/>
            <person name="Barry K."/>
            <person name="Choi C."/>
            <person name="Cichocki N."/>
            <person name="Clum A."/>
            <person name="Copeland A."/>
            <person name="Hainaut M."/>
            <person name="Haridas S."/>
            <person name="Labutti K."/>
            <person name="Lindquist E."/>
            <person name="Lipzen A."/>
            <person name="Khouja H.-R."/>
            <person name="Murat C."/>
            <person name="Ohm R."/>
            <person name="Olson A."/>
            <person name="Spatafora J."/>
            <person name="Veneault-Fourrey C."/>
            <person name="Henrissat B."/>
            <person name="Grigoriev I."/>
            <person name="Martin F."/>
            <person name="Perotto S."/>
        </authorList>
    </citation>
    <scope>NUCLEOTIDE SEQUENCE [LARGE SCALE GENOMIC DNA]</scope>
    <source>
        <strain evidence="16 17">E</strain>
    </source>
</reference>
<sequence length="436" mass="47240">MAPLKSWLSIPQDSHFSLANLPFGIITSKNSQTEKRPAVAIGELVLDLQAFAHGDGFSSLPSLKDHLSVFSQPTLNAFAALGQPIHREVRTYLQNILSDTTTHPQILKDNVSLQKTALLPKHETKTHLPMQIGDYTDFYAGENHAFNAGCLFRGPANALQPNYFHIPIGYHGRASTVVVSGTPIRRPNGQLLLDSTADPKIPTFGPSRRLDIELELGCLLCKANPMGEPVPIEEAEQAIFGFVLMNDWSARDIQAWEYVPLGPFNGKNFGTTISPWVVLFDALDHFRVEKLKNETKLLPYLEEGRPDTVYDINLEVDLTTPGPEGSTTTISRGSGRNLVWSFAQMIAHHSVGGCAMQPGDLLGSGTISTKDDSGLGSLLEMSAGGKKEIMLAGMDVRKFLKDGDTITIRGVCGGEPGALVGFGECVGTIESAIVFS</sequence>
<evidence type="ECO:0000259" key="15">
    <source>
        <dbReference type="Pfam" id="PF09298"/>
    </source>
</evidence>
<comment type="cofactor">
    <cofactor evidence="13">
        <name>Mg(2+)</name>
        <dbReference type="ChEBI" id="CHEBI:18420"/>
    </cofactor>
    <cofactor evidence="13">
        <name>Ca(2+)</name>
        <dbReference type="ChEBI" id="CHEBI:29108"/>
    </cofactor>
</comment>
<keyword evidence="7 12" id="KW-0460">Magnesium</keyword>
<dbReference type="InterPro" id="IPR005959">
    <property type="entry name" value="Fumarylacetoacetase"/>
</dbReference>
<evidence type="ECO:0000256" key="3">
    <source>
        <dbReference type="ARBA" id="ARBA00012094"/>
    </source>
</evidence>
<dbReference type="SUPFAM" id="SSF56529">
    <property type="entry name" value="FAH"/>
    <property type="match status" value="1"/>
</dbReference>
<comment type="catalytic activity">
    <reaction evidence="13">
        <text>4-fumarylacetoacetate + H2O = acetoacetate + fumarate + H(+)</text>
        <dbReference type="Rhea" id="RHEA:10244"/>
        <dbReference type="ChEBI" id="CHEBI:13705"/>
        <dbReference type="ChEBI" id="CHEBI:15377"/>
        <dbReference type="ChEBI" id="CHEBI:15378"/>
        <dbReference type="ChEBI" id="CHEBI:18034"/>
        <dbReference type="ChEBI" id="CHEBI:29806"/>
        <dbReference type="EC" id="3.7.1.2"/>
    </reaction>
</comment>
<gene>
    <name evidence="16" type="ORF">K444DRAFT_645409</name>
</gene>
<dbReference type="GeneID" id="36593161"/>
<evidence type="ECO:0000256" key="8">
    <source>
        <dbReference type="ARBA" id="ARBA00022878"/>
    </source>
</evidence>
<dbReference type="GO" id="GO:0004334">
    <property type="term" value="F:fumarylacetoacetase activity"/>
    <property type="evidence" value="ECO:0007669"/>
    <property type="project" value="UniProtKB-UniRule"/>
</dbReference>
<dbReference type="Gene3D" id="3.90.850.10">
    <property type="entry name" value="Fumarylacetoacetase-like, C-terminal domain"/>
    <property type="match status" value="1"/>
</dbReference>
<keyword evidence="9 13" id="KW-0585">Phenylalanine catabolism</keyword>
<evidence type="ECO:0000256" key="12">
    <source>
        <dbReference type="PIRSR" id="PIRSR605959-3"/>
    </source>
</evidence>
<dbReference type="GO" id="GO:0006572">
    <property type="term" value="P:L-tyrosine catabolic process"/>
    <property type="evidence" value="ECO:0007669"/>
    <property type="project" value="UniProtKB-UniRule"/>
</dbReference>
<dbReference type="Gene3D" id="2.30.30.230">
    <property type="entry name" value="Fumarylacetoacetase, N-terminal domain"/>
    <property type="match status" value="1"/>
</dbReference>
<dbReference type="STRING" id="1095630.A0A2J6SYB4"/>
<dbReference type="InterPro" id="IPR036663">
    <property type="entry name" value="Fumarylacetoacetase_C_sf"/>
</dbReference>
<dbReference type="GO" id="GO:0006559">
    <property type="term" value="P:L-phenylalanine catabolic process"/>
    <property type="evidence" value="ECO:0007669"/>
    <property type="project" value="UniProtKB-UniRule"/>
</dbReference>
<evidence type="ECO:0000256" key="13">
    <source>
        <dbReference type="RuleBase" id="RU366008"/>
    </source>
</evidence>
<dbReference type="PANTHER" id="PTHR43069:SF2">
    <property type="entry name" value="FUMARYLACETOACETASE"/>
    <property type="match status" value="1"/>
</dbReference>
<feature type="binding site" evidence="12">
    <location>
        <position position="137"/>
    </location>
    <ligand>
        <name>Ca(2+)</name>
        <dbReference type="ChEBI" id="CHEBI:29108"/>
    </ligand>
</feature>
<feature type="binding site" evidence="12">
    <location>
        <position position="267"/>
    </location>
    <ligand>
        <name>Mg(2+)</name>
        <dbReference type="ChEBI" id="CHEBI:18420"/>
    </ligand>
</feature>
<keyword evidence="6 12" id="KW-0106">Calcium</keyword>
<feature type="binding site" evidence="12">
    <location>
        <position position="213"/>
    </location>
    <ligand>
        <name>Ca(2+)</name>
        <dbReference type="ChEBI" id="CHEBI:29108"/>
    </ligand>
</feature>
<organism evidence="16 17">
    <name type="scientific">Hyaloscypha bicolor E</name>
    <dbReference type="NCBI Taxonomy" id="1095630"/>
    <lineage>
        <taxon>Eukaryota</taxon>
        <taxon>Fungi</taxon>
        <taxon>Dikarya</taxon>
        <taxon>Ascomycota</taxon>
        <taxon>Pezizomycotina</taxon>
        <taxon>Leotiomycetes</taxon>
        <taxon>Helotiales</taxon>
        <taxon>Hyaloscyphaceae</taxon>
        <taxon>Hyaloscypha</taxon>
        <taxon>Hyaloscypha bicolor</taxon>
    </lineage>
</organism>
<keyword evidence="5 13" id="KW-0378">Hydrolase</keyword>
<feature type="binding site" evidence="11">
    <location>
        <position position="139"/>
    </location>
    <ligand>
        <name>substrate</name>
    </ligand>
</feature>
<accession>A0A2J6SYB4</accession>
<proteinExistence type="inferred from homology"/>
<comment type="similarity">
    <text evidence="2 13">Belongs to the FAH family.</text>
</comment>
<dbReference type="PANTHER" id="PTHR43069">
    <property type="entry name" value="FUMARYLACETOACETASE"/>
    <property type="match status" value="1"/>
</dbReference>
<comment type="pathway">
    <text evidence="1 13">Amino-acid degradation; L-phenylalanine degradation; acetoacetate and fumarate from L-phenylalanine: step 6/6.</text>
</comment>
<dbReference type="NCBIfam" id="TIGR01266">
    <property type="entry name" value="fum_ac_acetase"/>
    <property type="match status" value="1"/>
</dbReference>
<dbReference type="SUPFAM" id="SSF63433">
    <property type="entry name" value="Fumarylacetoacetate hydrolase, FAH, N-terminal domain"/>
    <property type="match status" value="1"/>
</dbReference>
<evidence type="ECO:0000313" key="17">
    <source>
        <dbReference type="Proteomes" id="UP000235371"/>
    </source>
</evidence>
<feature type="binding site" evidence="12">
    <location>
        <position position="247"/>
    </location>
    <ligand>
        <name>Mg(2+)</name>
        <dbReference type="ChEBI" id="CHEBI:18420"/>
    </ligand>
</feature>
<dbReference type="GO" id="GO:0046872">
    <property type="term" value="F:metal ion binding"/>
    <property type="evidence" value="ECO:0007669"/>
    <property type="project" value="UniProtKB-UniRule"/>
</dbReference>
<dbReference type="InterPro" id="IPR036462">
    <property type="entry name" value="Fumarylacetoacetase_N_sf"/>
</dbReference>
<dbReference type="InterPro" id="IPR015377">
    <property type="entry name" value="Fumarylacetoacetase_N"/>
</dbReference>